<feature type="compositionally biased region" description="Basic residues" evidence="1">
    <location>
        <begin position="37"/>
        <end position="46"/>
    </location>
</feature>
<dbReference type="EnsemblPlants" id="OMERI06G26500.1">
    <property type="protein sequence ID" value="OMERI06G26500.1"/>
    <property type="gene ID" value="OMERI06G26500"/>
</dbReference>
<evidence type="ECO:0000313" key="2">
    <source>
        <dbReference type="EnsemblPlants" id="OMERI06G26500.1"/>
    </source>
</evidence>
<dbReference type="Gramene" id="OMERI06G26500.1">
    <property type="protein sequence ID" value="OMERI06G26500.1"/>
    <property type="gene ID" value="OMERI06G26500"/>
</dbReference>
<protein>
    <submittedName>
        <fullName evidence="2">Uncharacterized protein</fullName>
    </submittedName>
</protein>
<proteinExistence type="predicted"/>
<evidence type="ECO:0000256" key="1">
    <source>
        <dbReference type="SAM" id="MobiDB-lite"/>
    </source>
</evidence>
<organism evidence="2">
    <name type="scientific">Oryza meridionalis</name>
    <dbReference type="NCBI Taxonomy" id="40149"/>
    <lineage>
        <taxon>Eukaryota</taxon>
        <taxon>Viridiplantae</taxon>
        <taxon>Streptophyta</taxon>
        <taxon>Embryophyta</taxon>
        <taxon>Tracheophyta</taxon>
        <taxon>Spermatophyta</taxon>
        <taxon>Magnoliopsida</taxon>
        <taxon>Liliopsida</taxon>
        <taxon>Poales</taxon>
        <taxon>Poaceae</taxon>
        <taxon>BOP clade</taxon>
        <taxon>Oryzoideae</taxon>
        <taxon>Oryzeae</taxon>
        <taxon>Oryzinae</taxon>
        <taxon>Oryza</taxon>
    </lineage>
</organism>
<feature type="compositionally biased region" description="Gly residues" evidence="1">
    <location>
        <begin position="169"/>
        <end position="180"/>
    </location>
</feature>
<feature type="region of interest" description="Disordered" evidence="1">
    <location>
        <begin position="110"/>
        <end position="210"/>
    </location>
</feature>
<feature type="compositionally biased region" description="Low complexity" evidence="1">
    <location>
        <begin position="110"/>
        <end position="136"/>
    </location>
</feature>
<accession>A0A0E0E5Y9</accession>
<keyword evidence="3" id="KW-1185">Reference proteome</keyword>
<reference evidence="2" key="2">
    <citation type="submission" date="2018-05" db="EMBL/GenBank/DDBJ databases">
        <title>OmerRS3 (Oryza meridionalis Reference Sequence Version 3).</title>
        <authorList>
            <person name="Zhang J."/>
            <person name="Kudrna D."/>
            <person name="Lee S."/>
            <person name="Talag J."/>
            <person name="Welchert J."/>
            <person name="Wing R.A."/>
        </authorList>
    </citation>
    <scope>NUCLEOTIDE SEQUENCE [LARGE SCALE GENOMIC DNA]</scope>
    <source>
        <strain evidence="2">cv. OR44</strain>
    </source>
</reference>
<name>A0A0E0E5Y9_9ORYZ</name>
<dbReference type="Proteomes" id="UP000008021">
    <property type="component" value="Chromosome 6"/>
</dbReference>
<dbReference type="AlphaFoldDB" id="A0A0E0E5Y9"/>
<sequence>MSPAQSAIYNAVRCRSAWEVHVGNRCHVSRWAHKTQARVTKVGHPRQRGEGEEGAAGSVSMVAARWEAASEGMSSLGTSARPPSPLRPPLHAPDRRRLFGRRSVRPAAVASSAAAPCARPPSLRAATVASSAAAPRARPPPLRLPNRRRSAPAASSPADTASSVSELVAGGGGEGGGGGEAPDPRPPRAHRPRGGLGSDDDHVNPPGAVK</sequence>
<evidence type="ECO:0000313" key="3">
    <source>
        <dbReference type="Proteomes" id="UP000008021"/>
    </source>
</evidence>
<dbReference type="HOGENOM" id="CLU_084904_0_0_1"/>
<reference evidence="2" key="1">
    <citation type="submission" date="2015-04" db="UniProtKB">
        <authorList>
            <consortium name="EnsemblPlants"/>
        </authorList>
    </citation>
    <scope>IDENTIFICATION</scope>
</reference>
<feature type="compositionally biased region" description="Low complexity" evidence="1">
    <location>
        <begin position="151"/>
        <end position="165"/>
    </location>
</feature>
<feature type="region of interest" description="Disordered" evidence="1">
    <location>
        <begin position="37"/>
        <end position="96"/>
    </location>
</feature>
<feature type="compositionally biased region" description="Pro residues" evidence="1">
    <location>
        <begin position="82"/>
        <end position="91"/>
    </location>
</feature>